<dbReference type="KEGG" id="lpav:PLANPX_4996"/>
<evidence type="ECO:0000313" key="2">
    <source>
        <dbReference type="Proteomes" id="UP000326837"/>
    </source>
</evidence>
<proteinExistence type="predicted"/>
<accession>A0A5K7XES8</accession>
<keyword evidence="2" id="KW-1185">Reference proteome</keyword>
<name>A0A5K7XES8_9BACT</name>
<organism evidence="1 2">
    <name type="scientific">Lacipirellula parvula</name>
    <dbReference type="NCBI Taxonomy" id="2650471"/>
    <lineage>
        <taxon>Bacteria</taxon>
        <taxon>Pseudomonadati</taxon>
        <taxon>Planctomycetota</taxon>
        <taxon>Planctomycetia</taxon>
        <taxon>Pirellulales</taxon>
        <taxon>Lacipirellulaceae</taxon>
        <taxon>Lacipirellula</taxon>
    </lineage>
</organism>
<evidence type="ECO:0000313" key="1">
    <source>
        <dbReference type="EMBL" id="BBO35384.1"/>
    </source>
</evidence>
<sequence>MRWKFRNKNDEQETATRNAWLQRIDAWWAEFGRQNKAIDAYFNGRGQFDLPTWMSEHLHAIDDRIMWEYGPADAGEGHRLVLTCESRHHQRPLIDVVLARAPKLPGWEFHPYRPAAEAADAIEIVQSRVGVDISDYQLQVRRNEYHQVDLCFYSTSIPNDEDDAAHHAAFVATEAILGEKQLGKWVGAIEAKSLKKGWASKLLGRESAAPKGLIALARMRPTVAALIASIREQLPATPRVALSDDLEYTLWKLQPTPADDYAGRQDLLTATSSYAPMWQATHGRSFFSERFSRVGEIFCYVKIDGAEGLDESSFGDRDEIEDALDEALQAAQAGCVIGAGTGLLYSYIELALTDVNAGILAVRRRLREGNIPRRTWVQFYDATLAAEWVGIYDETPAPPMPAEFDEA</sequence>
<gene>
    <name evidence="1" type="ORF">PLANPX_4996</name>
</gene>
<protein>
    <recommendedName>
        <fullName evidence="3">DUF695 domain-containing protein</fullName>
    </recommendedName>
</protein>
<dbReference type="Proteomes" id="UP000326837">
    <property type="component" value="Chromosome"/>
</dbReference>
<dbReference type="RefSeq" id="WP_152100774.1">
    <property type="nucleotide sequence ID" value="NZ_AP021861.1"/>
</dbReference>
<dbReference type="EMBL" id="AP021861">
    <property type="protein sequence ID" value="BBO35384.1"/>
    <property type="molecule type" value="Genomic_DNA"/>
</dbReference>
<evidence type="ECO:0008006" key="3">
    <source>
        <dbReference type="Google" id="ProtNLM"/>
    </source>
</evidence>
<reference evidence="2" key="1">
    <citation type="submission" date="2019-10" db="EMBL/GenBank/DDBJ databases">
        <title>Lacipirellula parvula gen. nov., sp. nov., representing a lineage of planctomycetes widespread in freshwater anoxic habitats, and description of the family Lacipirellulaceae.</title>
        <authorList>
            <person name="Dedysh S.N."/>
            <person name="Kulichevskaya I.S."/>
            <person name="Beletsky A.V."/>
            <person name="Rakitin A.L."/>
            <person name="Mardanov A.V."/>
            <person name="Ivanova A.A."/>
            <person name="Saltykova V.X."/>
            <person name="Rijpstra W.I.C."/>
            <person name="Sinninghe Damste J.S."/>
            <person name="Ravin N.V."/>
        </authorList>
    </citation>
    <scope>NUCLEOTIDE SEQUENCE [LARGE SCALE GENOMIC DNA]</scope>
    <source>
        <strain evidence="2">PX69</strain>
    </source>
</reference>
<dbReference type="AlphaFoldDB" id="A0A5K7XES8"/>